<evidence type="ECO:0000256" key="2">
    <source>
        <dbReference type="SAM" id="MobiDB-lite"/>
    </source>
</evidence>
<dbReference type="OrthoDB" id="10037581at2759"/>
<keyword evidence="1" id="KW-0597">Phosphoprotein</keyword>
<feature type="region of interest" description="Disordered" evidence="2">
    <location>
        <begin position="285"/>
        <end position="337"/>
    </location>
</feature>
<reference evidence="3 4" key="1">
    <citation type="journal article" date="2018" name="Nat. Ecol. Evol.">
        <title>Shark genomes provide insights into elasmobranch evolution and the origin of vertebrates.</title>
        <authorList>
            <person name="Hara Y"/>
            <person name="Yamaguchi K"/>
            <person name="Onimaru K"/>
            <person name="Kadota M"/>
            <person name="Koyanagi M"/>
            <person name="Keeley SD"/>
            <person name="Tatsumi K"/>
            <person name="Tanaka K"/>
            <person name="Motone F"/>
            <person name="Kageyama Y"/>
            <person name="Nozu R"/>
            <person name="Adachi N"/>
            <person name="Nishimura O"/>
            <person name="Nakagawa R"/>
            <person name="Tanegashima C"/>
            <person name="Kiyatake I"/>
            <person name="Matsumoto R"/>
            <person name="Murakumo K"/>
            <person name="Nishida K"/>
            <person name="Terakita A"/>
            <person name="Kuratani S"/>
            <person name="Sato K"/>
            <person name="Hyodo S Kuraku.S."/>
        </authorList>
    </citation>
    <scope>NUCLEOTIDE SEQUENCE [LARGE SCALE GENOMIC DNA]</scope>
</reference>
<feature type="region of interest" description="Disordered" evidence="2">
    <location>
        <begin position="55"/>
        <end position="126"/>
    </location>
</feature>
<evidence type="ECO:0000256" key="1">
    <source>
        <dbReference type="ARBA" id="ARBA00022553"/>
    </source>
</evidence>
<dbReference type="STRING" id="75743.A0A401P4Z5"/>
<evidence type="ECO:0000313" key="4">
    <source>
        <dbReference type="Proteomes" id="UP000288216"/>
    </source>
</evidence>
<organism evidence="3 4">
    <name type="scientific">Scyliorhinus torazame</name>
    <name type="common">Cloudy catshark</name>
    <name type="synonym">Catulus torazame</name>
    <dbReference type="NCBI Taxonomy" id="75743"/>
    <lineage>
        <taxon>Eukaryota</taxon>
        <taxon>Metazoa</taxon>
        <taxon>Chordata</taxon>
        <taxon>Craniata</taxon>
        <taxon>Vertebrata</taxon>
        <taxon>Chondrichthyes</taxon>
        <taxon>Elasmobranchii</taxon>
        <taxon>Galeomorphii</taxon>
        <taxon>Galeoidea</taxon>
        <taxon>Carcharhiniformes</taxon>
        <taxon>Scyliorhinidae</taxon>
        <taxon>Scyliorhinus</taxon>
    </lineage>
</organism>
<feature type="compositionally biased region" description="Basic and acidic residues" evidence="2">
    <location>
        <begin position="210"/>
        <end position="224"/>
    </location>
</feature>
<dbReference type="EMBL" id="BFAA01000172">
    <property type="protein sequence ID" value="GCB68160.1"/>
    <property type="molecule type" value="Genomic_DNA"/>
</dbReference>
<dbReference type="Pfam" id="PF15388">
    <property type="entry name" value="FAM117"/>
    <property type="match status" value="1"/>
</dbReference>
<keyword evidence="4" id="KW-1185">Reference proteome</keyword>
<feature type="region of interest" description="Disordered" evidence="2">
    <location>
        <begin position="445"/>
        <end position="482"/>
    </location>
</feature>
<accession>A0A401P4Z5</accession>
<evidence type="ECO:0000313" key="3">
    <source>
        <dbReference type="EMBL" id="GCB68160.1"/>
    </source>
</evidence>
<gene>
    <name evidence="3" type="ORF">scyTo_0000832</name>
</gene>
<dbReference type="OMA" id="QWPRDTD"/>
<feature type="compositionally biased region" description="Pro residues" evidence="2">
    <location>
        <begin position="320"/>
        <end position="330"/>
    </location>
</feature>
<feature type="compositionally biased region" description="Polar residues" evidence="2">
    <location>
        <begin position="462"/>
        <end position="482"/>
    </location>
</feature>
<evidence type="ECO:0008006" key="5">
    <source>
        <dbReference type="Google" id="ProtNLM"/>
    </source>
</evidence>
<feature type="compositionally biased region" description="Low complexity" evidence="2">
    <location>
        <begin position="291"/>
        <end position="305"/>
    </location>
</feature>
<name>A0A401P4Z5_SCYTO</name>
<dbReference type="PANTHER" id="PTHR14972">
    <property type="entry name" value="AGAP011572-PA"/>
    <property type="match status" value="1"/>
</dbReference>
<proteinExistence type="predicted"/>
<feature type="compositionally biased region" description="Low complexity" evidence="2">
    <location>
        <begin position="445"/>
        <end position="461"/>
    </location>
</feature>
<comment type="caution">
    <text evidence="3">The sequence shown here is derived from an EMBL/GenBank/DDBJ whole genome shotgun (WGS) entry which is preliminary data.</text>
</comment>
<dbReference type="AlphaFoldDB" id="A0A401P4Z5"/>
<dbReference type="Proteomes" id="UP000288216">
    <property type="component" value="Unassembled WGS sequence"/>
</dbReference>
<feature type="region of interest" description="Disordered" evidence="2">
    <location>
        <begin position="202"/>
        <end position="224"/>
    </location>
</feature>
<protein>
    <recommendedName>
        <fullName evidence="5">Glucocorticoid-induced transcript 1 protein</fullName>
    </recommendedName>
</protein>
<dbReference type="PANTHER" id="PTHR14972:SF7">
    <property type="entry name" value="PROTEIN FAM117A"/>
    <property type="match status" value="1"/>
</dbReference>
<feature type="region of interest" description="Disordered" evidence="2">
    <location>
        <begin position="1"/>
        <end position="27"/>
    </location>
</feature>
<dbReference type="InterPro" id="IPR026642">
    <property type="entry name" value="Glcci1/FAM117"/>
</dbReference>
<sequence length="513" mass="55485">MSSQVAPRVRPSGSPTSSRPQPLRATVPFQLRAAAGNNTPGGLRLVPGSSSTITASSLPAPSVSPPGGRSAFHSVTTSTSPGLGEQEAAWRAAPSGERKGHHSASCCTSPVSKAVEKPKSHQTRSCIRRTSSLDTIIGPYLIGQWPRDTDVHSTSWENEKATQTPSTWHEIGLKRKNSHKRSASWGSADQLKEIAKLRQQLQRTKLSKKYSKDKERQSPLHGDHAAMGVLQQGPSRSVPILPANLAITKLIPRLRNSLEAINQEIEGMFIKEPGDKELLRIMDAPDGHRAPFPSQRHSSSSQSEPSPIPLEQTSGYSSPSPYPSPSPSPSYPNGSQEEGPCIIEDVSFFVRDKDSGTSSPLLKYASSPKPNHSYMFKREPPEGCERVTAFEETPAISFGQALLYSCPDKNKVNFNPTGSAFCPVHILKPLLPTVDLILRHLPTSASSTPPSTGVSPSTLTSCQSTTQVSFQQPSENSGTTDFTEISKEQPLQFDPWKLAQAEEGAFFQSSLVI</sequence>